<keyword evidence="3" id="KW-1185">Reference proteome</keyword>
<evidence type="ECO:0000313" key="2">
    <source>
        <dbReference type="EMBL" id="CAD8042794.1"/>
    </source>
</evidence>
<evidence type="ECO:0000313" key="3">
    <source>
        <dbReference type="Proteomes" id="UP000688137"/>
    </source>
</evidence>
<gene>
    <name evidence="2" type="ORF">PPRIM_AZ9-3.1.T0040008</name>
</gene>
<proteinExistence type="predicted"/>
<keyword evidence="1" id="KW-0812">Transmembrane</keyword>
<dbReference type="AlphaFoldDB" id="A0A8S1JLN5"/>
<organism evidence="2 3">
    <name type="scientific">Paramecium primaurelia</name>
    <dbReference type="NCBI Taxonomy" id="5886"/>
    <lineage>
        <taxon>Eukaryota</taxon>
        <taxon>Sar</taxon>
        <taxon>Alveolata</taxon>
        <taxon>Ciliophora</taxon>
        <taxon>Intramacronucleata</taxon>
        <taxon>Oligohymenophorea</taxon>
        <taxon>Peniculida</taxon>
        <taxon>Parameciidae</taxon>
        <taxon>Paramecium</taxon>
    </lineage>
</organism>
<name>A0A8S1JLN5_PARPR</name>
<keyword evidence="1" id="KW-1133">Transmembrane helix</keyword>
<evidence type="ECO:0000256" key="1">
    <source>
        <dbReference type="SAM" id="Phobius"/>
    </source>
</evidence>
<dbReference type="PANTHER" id="PTHR33706">
    <property type="entry name" value="MORN VARIANT REPEAT PROTEIN"/>
    <property type="match status" value="1"/>
</dbReference>
<dbReference type="Proteomes" id="UP000688137">
    <property type="component" value="Unassembled WGS sequence"/>
</dbReference>
<feature type="transmembrane region" description="Helical" evidence="1">
    <location>
        <begin position="22"/>
        <end position="40"/>
    </location>
</feature>
<dbReference type="EMBL" id="CAJJDM010000001">
    <property type="protein sequence ID" value="CAD8042794.1"/>
    <property type="molecule type" value="Genomic_DNA"/>
</dbReference>
<accession>A0A8S1JLN5</accession>
<sequence>MIGFLVIVKLFIKGYIRMVSKLADGICYLGIILIFIRCIYEQSQIQKSGGGVYDKQIGDDDAYFTTKTGMWIELYDEFNRHNQIIFRGEYQNQKKVGVWEKIDLDKGRTIDEMNYYY</sequence>
<protein>
    <submittedName>
        <fullName evidence="2">Uncharacterized protein</fullName>
    </submittedName>
</protein>
<reference evidence="2" key="1">
    <citation type="submission" date="2021-01" db="EMBL/GenBank/DDBJ databases">
        <authorList>
            <consortium name="Genoscope - CEA"/>
            <person name="William W."/>
        </authorList>
    </citation>
    <scope>NUCLEOTIDE SEQUENCE</scope>
</reference>
<comment type="caution">
    <text evidence="2">The sequence shown here is derived from an EMBL/GenBank/DDBJ whole genome shotgun (WGS) entry which is preliminary data.</text>
</comment>
<dbReference type="PANTHER" id="PTHR33706:SF1">
    <property type="entry name" value="TPR REPEAT PROTEIN"/>
    <property type="match status" value="1"/>
</dbReference>
<keyword evidence="1" id="KW-0472">Membrane</keyword>